<evidence type="ECO:0000256" key="3">
    <source>
        <dbReference type="ARBA" id="ARBA00022692"/>
    </source>
</evidence>
<name>A0A9P5QA11_9AGAR</name>
<organism evidence="7 8">
    <name type="scientific">Rhodocollybia butyracea</name>
    <dbReference type="NCBI Taxonomy" id="206335"/>
    <lineage>
        <taxon>Eukaryota</taxon>
        <taxon>Fungi</taxon>
        <taxon>Dikarya</taxon>
        <taxon>Basidiomycota</taxon>
        <taxon>Agaricomycotina</taxon>
        <taxon>Agaricomycetes</taxon>
        <taxon>Agaricomycetidae</taxon>
        <taxon>Agaricales</taxon>
        <taxon>Marasmiineae</taxon>
        <taxon>Omphalotaceae</taxon>
        <taxon>Rhodocollybia</taxon>
    </lineage>
</organism>
<reference evidence="7" key="1">
    <citation type="submission" date="2020-11" db="EMBL/GenBank/DDBJ databases">
        <authorList>
            <consortium name="DOE Joint Genome Institute"/>
            <person name="Ahrendt S."/>
            <person name="Riley R."/>
            <person name="Andreopoulos W."/>
            <person name="Labutti K."/>
            <person name="Pangilinan J."/>
            <person name="Ruiz-Duenas F.J."/>
            <person name="Barrasa J.M."/>
            <person name="Sanchez-Garcia M."/>
            <person name="Camarero S."/>
            <person name="Miyauchi S."/>
            <person name="Serrano A."/>
            <person name="Linde D."/>
            <person name="Babiker R."/>
            <person name="Drula E."/>
            <person name="Ayuso-Fernandez I."/>
            <person name="Pacheco R."/>
            <person name="Padilla G."/>
            <person name="Ferreira P."/>
            <person name="Barriuso J."/>
            <person name="Kellner H."/>
            <person name="Castanera R."/>
            <person name="Alfaro M."/>
            <person name="Ramirez L."/>
            <person name="Pisabarro A.G."/>
            <person name="Kuo A."/>
            <person name="Tritt A."/>
            <person name="Lipzen A."/>
            <person name="He G."/>
            <person name="Yan M."/>
            <person name="Ng V."/>
            <person name="Cullen D."/>
            <person name="Martin F."/>
            <person name="Rosso M.-N."/>
            <person name="Henrissat B."/>
            <person name="Hibbett D."/>
            <person name="Martinez A.T."/>
            <person name="Grigoriev I.V."/>
        </authorList>
    </citation>
    <scope>NUCLEOTIDE SEQUENCE</scope>
    <source>
        <strain evidence="7">AH 40177</strain>
    </source>
</reference>
<evidence type="ECO:0000313" key="8">
    <source>
        <dbReference type="Proteomes" id="UP000772434"/>
    </source>
</evidence>
<keyword evidence="8" id="KW-1185">Reference proteome</keyword>
<dbReference type="GO" id="GO:0022857">
    <property type="term" value="F:transmembrane transporter activity"/>
    <property type="evidence" value="ECO:0007669"/>
    <property type="project" value="TreeGrafter"/>
</dbReference>
<comment type="subcellular location">
    <subcellularLocation>
        <location evidence="1">Membrane</location>
        <topology evidence="1">Multi-pass membrane protein</topology>
    </subcellularLocation>
</comment>
<dbReference type="AlphaFoldDB" id="A0A9P5QA11"/>
<keyword evidence="4 6" id="KW-1133">Transmembrane helix</keyword>
<gene>
    <name evidence="7" type="ORF">BDP27DRAFT_1412308</name>
</gene>
<feature type="transmembrane region" description="Helical" evidence="6">
    <location>
        <begin position="188"/>
        <end position="209"/>
    </location>
</feature>
<evidence type="ECO:0008006" key="9">
    <source>
        <dbReference type="Google" id="ProtNLM"/>
    </source>
</evidence>
<dbReference type="EMBL" id="JADNRY010000001">
    <property type="protein sequence ID" value="KAF9078308.1"/>
    <property type="molecule type" value="Genomic_DNA"/>
</dbReference>
<evidence type="ECO:0000256" key="4">
    <source>
        <dbReference type="ARBA" id="ARBA00022989"/>
    </source>
</evidence>
<evidence type="ECO:0000256" key="5">
    <source>
        <dbReference type="ARBA" id="ARBA00023136"/>
    </source>
</evidence>
<dbReference type="PANTHER" id="PTHR23502">
    <property type="entry name" value="MAJOR FACILITATOR SUPERFAMILY"/>
    <property type="match status" value="1"/>
</dbReference>
<keyword evidence="5 6" id="KW-0472">Membrane</keyword>
<dbReference type="GO" id="GO:0005886">
    <property type="term" value="C:plasma membrane"/>
    <property type="evidence" value="ECO:0007669"/>
    <property type="project" value="TreeGrafter"/>
</dbReference>
<feature type="transmembrane region" description="Helical" evidence="6">
    <location>
        <begin position="84"/>
        <end position="112"/>
    </location>
</feature>
<feature type="transmembrane region" description="Helical" evidence="6">
    <location>
        <begin position="161"/>
        <end position="182"/>
    </location>
</feature>
<accession>A0A9P5QA11</accession>
<keyword evidence="2" id="KW-0813">Transport</keyword>
<dbReference type="Proteomes" id="UP000772434">
    <property type="component" value="Unassembled WGS sequence"/>
</dbReference>
<dbReference type="OrthoDB" id="9986881at2759"/>
<proteinExistence type="predicted"/>
<feature type="transmembrane region" description="Helical" evidence="6">
    <location>
        <begin position="216"/>
        <end position="237"/>
    </location>
</feature>
<evidence type="ECO:0000313" key="7">
    <source>
        <dbReference type="EMBL" id="KAF9078308.1"/>
    </source>
</evidence>
<evidence type="ECO:0000256" key="1">
    <source>
        <dbReference type="ARBA" id="ARBA00004141"/>
    </source>
</evidence>
<evidence type="ECO:0000256" key="2">
    <source>
        <dbReference type="ARBA" id="ARBA00022448"/>
    </source>
</evidence>
<feature type="transmembrane region" description="Helical" evidence="6">
    <location>
        <begin position="124"/>
        <end position="149"/>
    </location>
</feature>
<dbReference type="SUPFAM" id="SSF103473">
    <property type="entry name" value="MFS general substrate transporter"/>
    <property type="match status" value="2"/>
</dbReference>
<keyword evidence="3 6" id="KW-0812">Transmembrane</keyword>
<evidence type="ECO:0000256" key="6">
    <source>
        <dbReference type="SAM" id="Phobius"/>
    </source>
</evidence>
<feature type="transmembrane region" description="Helical" evidence="6">
    <location>
        <begin position="249"/>
        <end position="269"/>
    </location>
</feature>
<dbReference type="Gene3D" id="1.20.1250.20">
    <property type="entry name" value="MFS general substrate transporter like domains"/>
    <property type="match status" value="1"/>
</dbReference>
<dbReference type="InterPro" id="IPR036259">
    <property type="entry name" value="MFS_trans_sf"/>
</dbReference>
<sequence length="504" mass="55016">MSSVGYPLRQGYQTGPAGLAPLNEDANEEGVIVMGDTVQDTEKSDEKQVLEQVFEVPSNEPVTVAWDGPEDLSNPQNFPVRQKWMITFVICILTVNATFASSAPSIYTLLFLGQALAMNAQTVLALRFFSGAFGVAPLIISGGMWVVFVPGKCGRGYATSLFGGCVFLGPSLGPLVGGFVAADNQLGWEWIFVGMAISAIFTSLITYIVDTYLMLAASALASNTMIRSLVGSAFPLFTVQMYENLGINWASTLIALLCLILAPIPFLFFKYGARIRQHSKFAPCLDLKIAKQIREEEQARLASTPNTTQVNPDKIEEGMEKGEDPGAVNIVLVDNIQQLTNTMSEVQYLLNEAIASQPDSSQSQRELVDAVHQIRRNSMYSRRNSIYSIGQEPYTPVTSGGPVSRQSLRALAPPNRSLGDWSVRLRPINLSAVTDLDGTAVSFALMTRRGNQISPQVRGRKGGQYTLVMSWKTEAEARAFYDAWFESPPADYATLSVIPSFARS</sequence>
<comment type="caution">
    <text evidence="7">The sequence shown here is derived from an EMBL/GenBank/DDBJ whole genome shotgun (WGS) entry which is preliminary data.</text>
</comment>
<protein>
    <recommendedName>
        <fullName evidence="9">Major facilitator superfamily (MFS) profile domain-containing protein</fullName>
    </recommendedName>
</protein>
<dbReference type="PANTHER" id="PTHR23502:SF132">
    <property type="entry name" value="POLYAMINE TRANSPORTER 2-RELATED"/>
    <property type="match status" value="1"/>
</dbReference>